<keyword evidence="12" id="KW-1185">Reference proteome</keyword>
<comment type="subcellular location">
    <subcellularLocation>
        <location evidence="1 8">Cytoplasm</location>
    </subcellularLocation>
</comment>
<dbReference type="OrthoDB" id="19209at2759"/>
<feature type="transmembrane region" description="Helical" evidence="10">
    <location>
        <begin position="171"/>
        <end position="192"/>
    </location>
</feature>
<reference evidence="11 12" key="1">
    <citation type="submission" date="2013-11" db="EMBL/GenBank/DDBJ databases">
        <title>Draft genome of the bovine lungworm Dictyocaulus viviparus.</title>
        <authorList>
            <person name="Mitreva M."/>
        </authorList>
    </citation>
    <scope>NUCLEOTIDE SEQUENCE [LARGE SCALE GENOMIC DNA]</scope>
    <source>
        <strain evidence="11 12">HannoverDv2000</strain>
    </source>
</reference>
<comment type="similarity">
    <text evidence="2 8">Belongs to the SRP14 family.</text>
</comment>
<dbReference type="Proteomes" id="UP000053766">
    <property type="component" value="Unassembled WGS sequence"/>
</dbReference>
<comment type="function">
    <text evidence="8">Component of the signal recognition particle (SRP) complex, a ribonucleoprotein complex that mediates the cotranslational targeting of secretory and membrane proteins to the endoplasmic reticulum (ER). SRP9 together with SRP14 and the Alu portion of the SRP RNA, constitutes the elongation arrest domain of SRP. The complex of SRP9 and SRP14 is required for SRP RNA binding.</text>
</comment>
<keyword evidence="10" id="KW-1133">Transmembrane helix</keyword>
<organism evidence="11 12">
    <name type="scientific">Dictyocaulus viviparus</name>
    <name type="common">Bovine lungworm</name>
    <dbReference type="NCBI Taxonomy" id="29172"/>
    <lineage>
        <taxon>Eukaryota</taxon>
        <taxon>Metazoa</taxon>
        <taxon>Ecdysozoa</taxon>
        <taxon>Nematoda</taxon>
        <taxon>Chromadorea</taxon>
        <taxon>Rhabditida</taxon>
        <taxon>Rhabditina</taxon>
        <taxon>Rhabditomorpha</taxon>
        <taxon>Strongyloidea</taxon>
        <taxon>Metastrongylidae</taxon>
        <taxon>Dictyocaulus</taxon>
    </lineage>
</organism>
<evidence type="ECO:0000256" key="10">
    <source>
        <dbReference type="SAM" id="Phobius"/>
    </source>
</evidence>
<keyword evidence="5 8" id="KW-0694">RNA-binding</keyword>
<evidence type="ECO:0000256" key="1">
    <source>
        <dbReference type="ARBA" id="ARBA00004496"/>
    </source>
</evidence>
<sequence length="223" mass="25794">MWFLTKCSFHGLWHVPVCYKHYEQQTDGSLVFCNHYFSFRFHISPITDYHSSGRETNMTILNNEEFLSQLGRMYMDARLGGPKSVYVTMKPYDGRTKPQPKDAEPQLNDFNKCLFRAKLGRKRISTIVSSKEVNKFHLAYVSVLRANLDNLERRKKADTNKAKTSKNLHNIGGKLGSFFGYCTTVYCFYNTFDVAQDPNGDLTNIFAVYSLIYAVFYSVICLF</sequence>
<dbReference type="InterPro" id="IPR009018">
    <property type="entry name" value="Signal_recog_particle_SRP9/14"/>
</dbReference>
<dbReference type="Pfam" id="PF02290">
    <property type="entry name" value="SRP14"/>
    <property type="match status" value="1"/>
</dbReference>
<dbReference type="EMBL" id="KN716407">
    <property type="protein sequence ID" value="KJH45457.1"/>
    <property type="molecule type" value="Genomic_DNA"/>
</dbReference>
<keyword evidence="10" id="KW-0472">Membrane</keyword>
<keyword evidence="6 8" id="KW-0733">Signal recognition particle</keyword>
<dbReference type="InterPro" id="IPR003210">
    <property type="entry name" value="Signal_recog_particle_SRP14"/>
</dbReference>
<dbReference type="GO" id="GO:0005786">
    <property type="term" value="C:signal recognition particle, endoplasmic reticulum targeting"/>
    <property type="evidence" value="ECO:0007669"/>
    <property type="project" value="UniProtKB-UniRule"/>
</dbReference>
<dbReference type="PANTHER" id="PTHR12013">
    <property type="entry name" value="SIGNAL RECOGNITION PARTICLE 14 KD PROTEIN"/>
    <property type="match status" value="1"/>
</dbReference>
<evidence type="ECO:0000256" key="8">
    <source>
        <dbReference type="RuleBase" id="RU368100"/>
    </source>
</evidence>
<evidence type="ECO:0000256" key="7">
    <source>
        <dbReference type="ARBA" id="ARBA00023274"/>
    </source>
</evidence>
<dbReference type="GO" id="GO:0030942">
    <property type="term" value="F:endoplasmic reticulum signal peptide binding"/>
    <property type="evidence" value="ECO:0007669"/>
    <property type="project" value="UniProtKB-UniRule"/>
</dbReference>
<keyword evidence="7 8" id="KW-0687">Ribonucleoprotein</keyword>
<dbReference type="Gene3D" id="3.30.720.10">
    <property type="entry name" value="Signal recognition particle alu RNA binding heterodimer, srp9/1"/>
    <property type="match status" value="1"/>
</dbReference>
<evidence type="ECO:0000256" key="4">
    <source>
        <dbReference type="ARBA" id="ARBA00022490"/>
    </source>
</evidence>
<feature type="transmembrane region" description="Helical" evidence="10">
    <location>
        <begin position="204"/>
        <end position="222"/>
    </location>
</feature>
<protein>
    <recommendedName>
        <fullName evidence="3 8">Signal recognition particle 14 kDa protein</fullName>
        <shortName evidence="8">SRP14</shortName>
    </recommendedName>
</protein>
<dbReference type="GO" id="GO:0006614">
    <property type="term" value="P:SRP-dependent cotranslational protein targeting to membrane"/>
    <property type="evidence" value="ECO:0007669"/>
    <property type="project" value="UniProtKB-UniRule"/>
</dbReference>
<comment type="subunit">
    <text evidence="8">Heterodimer with SRP9; binds RNA as heterodimer. Component of a signal recognition particle (SRP) complex that consists of a 7SL RNA molecule of 300 nucleotides and six protein subunits: SRP72, SRP68, SRP54, SRP19, SRP14 and SRP9.</text>
</comment>
<dbReference type="STRING" id="29172.A0A0D8XNY2"/>
<evidence type="ECO:0000256" key="2">
    <source>
        <dbReference type="ARBA" id="ARBA00010349"/>
    </source>
</evidence>
<accession>A0A0D8XNY2</accession>
<reference evidence="12" key="2">
    <citation type="journal article" date="2016" name="Sci. Rep.">
        <title>Dictyocaulus viviparus genome, variome and transcriptome elucidate lungworm biology and support future intervention.</title>
        <authorList>
            <person name="McNulty S.N."/>
            <person name="Strube C."/>
            <person name="Rosa B.A."/>
            <person name="Martin J.C."/>
            <person name="Tyagi R."/>
            <person name="Choi Y.J."/>
            <person name="Wang Q."/>
            <person name="Hallsworth Pepin K."/>
            <person name="Zhang X."/>
            <person name="Ozersky P."/>
            <person name="Wilson R.K."/>
            <person name="Sternberg P.W."/>
            <person name="Gasser R.B."/>
            <person name="Mitreva M."/>
        </authorList>
    </citation>
    <scope>NUCLEOTIDE SEQUENCE [LARGE SCALE GENOMIC DNA]</scope>
    <source>
        <strain evidence="12">HannoverDv2000</strain>
    </source>
</reference>
<evidence type="ECO:0000256" key="9">
    <source>
        <dbReference type="SAM" id="Coils"/>
    </source>
</evidence>
<evidence type="ECO:0000256" key="6">
    <source>
        <dbReference type="ARBA" id="ARBA00023135"/>
    </source>
</evidence>
<gene>
    <name evidence="11" type="ORF">DICVIV_08496</name>
</gene>
<name>A0A0D8XNY2_DICVI</name>
<proteinExistence type="inferred from homology"/>
<keyword evidence="10" id="KW-0812">Transmembrane</keyword>
<dbReference type="SUPFAM" id="SSF54762">
    <property type="entry name" value="Signal recognition particle alu RNA binding heterodimer, SRP9/14"/>
    <property type="match status" value="1"/>
</dbReference>
<evidence type="ECO:0000313" key="12">
    <source>
        <dbReference type="Proteomes" id="UP000053766"/>
    </source>
</evidence>
<evidence type="ECO:0000313" key="11">
    <source>
        <dbReference type="EMBL" id="KJH45457.1"/>
    </source>
</evidence>
<evidence type="ECO:0000256" key="3">
    <source>
        <dbReference type="ARBA" id="ARBA00017926"/>
    </source>
</evidence>
<dbReference type="FunFam" id="3.30.720.10:FF:000003">
    <property type="entry name" value="Signal recognition particle 14"/>
    <property type="match status" value="1"/>
</dbReference>
<feature type="coiled-coil region" evidence="9">
    <location>
        <begin position="141"/>
        <end position="168"/>
    </location>
</feature>
<dbReference type="AlphaFoldDB" id="A0A0D8XNY2"/>
<keyword evidence="4 8" id="KW-0963">Cytoplasm</keyword>
<evidence type="ECO:0000256" key="5">
    <source>
        <dbReference type="ARBA" id="ARBA00022884"/>
    </source>
</evidence>
<dbReference type="GO" id="GO:0008312">
    <property type="term" value="F:7S RNA binding"/>
    <property type="evidence" value="ECO:0007669"/>
    <property type="project" value="UniProtKB-UniRule"/>
</dbReference>
<keyword evidence="9" id="KW-0175">Coiled coil</keyword>